<feature type="compositionally biased region" description="Polar residues" evidence="8">
    <location>
        <begin position="206"/>
        <end position="222"/>
    </location>
</feature>
<sequence length="996" mass="109792">MTDPSDQGGRPLASTIQFSEGNNPSSTLHRRRRKDSQSSDERIDGTKSSPSRRRPTPRKDPSLGPHAGSSRGDSSTMQRSTSPQMPSDMTSINYTRTGRISKAKKGLKVHNCDCGRSLTTPQSYTRAEHLRRHQKNHASEALVCNVPECGKTFYRPDLLQRHQERHNEIGKDSPRPSYIGQGTSAEADAHISAPVSLPGPPFTTLSHSQASYYPPVTSSLPESTPDPRYTPNQFRTPELPSSAFNYGHNLHSSPNFKSSFNNSKFAQYHTRRSAALPVTIPIQVDGTSIPWNDPFNQSPINYSSSSGYNSPIPSGDYTNIFANPPYGSGPNRTRTPSEASHIEPAWVYPSRSPTSTTSTMAYPWPPSDTKSTAPGHLAYMHAGSYPMTSVPMVPSVDSVAGYGSFGPKSMAQRDDEEQVVLFPDQSFGMDLADSYPYGQYLDNYWRLFHPHFPVVHSTTLDGINESPMLRAAMIAIGAQYSTDFTAKRKARILHGRCMKMFDKREYEVMTEPERLCDYQALLLLEVMSQYRARRAATTLSSRFETLYQRLHQNLSEVVTSLEALTAGRTPQNTSYELWRRWIDLAGEQRLFQCCYILEFQQTVLLARTSHQSMISSRGLDLPMAVHSSLWDATNPSSWALAVQQYAHMPDYVCQIDSNSNMGPFDVFQSSLLIAAHYNHFGDSASYLSPPNHSVIDHLLDNSPATKHLLLTAKLVQVTPVRSLLAVSGESWILSEKVPSATAFAQFKNILRSWVNGLWDTSVDMPTQAARDALKLSIEVLQLAMLTPADNMQLALGADMGLYYATLVIWSVTVVAHTRINAPRGQAQVGRYSTPSPLPYDARNPGVLPSTPTHLSGTTSRSSQSPNPSHPISSGLRQSTKISPAIASMNNMSYAEIAATAVNFLSLASMELDLLGQGPQVPHDVVEWQQGCAALIRWVKMRFRIESVNVRTSLSGPGSGPTSIANGNGGDGSGELLDGVIVVFEKMMSRGWEGWGF</sequence>
<dbReference type="InterPro" id="IPR036236">
    <property type="entry name" value="Znf_C2H2_sf"/>
</dbReference>
<evidence type="ECO:0000256" key="8">
    <source>
        <dbReference type="SAM" id="MobiDB-lite"/>
    </source>
</evidence>
<dbReference type="GO" id="GO:0000981">
    <property type="term" value="F:DNA-binding transcription factor activity, RNA polymerase II-specific"/>
    <property type="evidence" value="ECO:0007669"/>
    <property type="project" value="InterPro"/>
</dbReference>
<reference evidence="10" key="1">
    <citation type="journal article" date="2021" name="Nat. Commun.">
        <title>Genetic determinants of endophytism in the Arabidopsis root mycobiome.</title>
        <authorList>
            <person name="Mesny F."/>
            <person name="Miyauchi S."/>
            <person name="Thiergart T."/>
            <person name="Pickel B."/>
            <person name="Atanasova L."/>
            <person name="Karlsson M."/>
            <person name="Huettel B."/>
            <person name="Barry K.W."/>
            <person name="Haridas S."/>
            <person name="Chen C."/>
            <person name="Bauer D."/>
            <person name="Andreopoulos W."/>
            <person name="Pangilinan J."/>
            <person name="LaButti K."/>
            <person name="Riley R."/>
            <person name="Lipzen A."/>
            <person name="Clum A."/>
            <person name="Drula E."/>
            <person name="Henrissat B."/>
            <person name="Kohler A."/>
            <person name="Grigoriev I.V."/>
            <person name="Martin F.M."/>
            <person name="Hacquard S."/>
        </authorList>
    </citation>
    <scope>NUCLEOTIDE SEQUENCE</scope>
    <source>
        <strain evidence="10">MPI-CAGE-CH-0243</strain>
    </source>
</reference>
<feature type="compositionally biased region" description="Polar residues" evidence="8">
    <location>
        <begin position="14"/>
        <end position="27"/>
    </location>
</feature>
<name>A0A9P9IRX8_9PLEO</name>
<dbReference type="GO" id="GO:0008168">
    <property type="term" value="F:methyltransferase activity"/>
    <property type="evidence" value="ECO:0007669"/>
    <property type="project" value="InterPro"/>
</dbReference>
<dbReference type="Gene3D" id="3.30.160.60">
    <property type="entry name" value="Classic Zinc Finger"/>
    <property type="match status" value="1"/>
</dbReference>
<feature type="region of interest" description="Disordered" evidence="8">
    <location>
        <begin position="951"/>
        <end position="970"/>
    </location>
</feature>
<organism evidence="10 11">
    <name type="scientific">Dendryphion nanum</name>
    <dbReference type="NCBI Taxonomy" id="256645"/>
    <lineage>
        <taxon>Eukaryota</taxon>
        <taxon>Fungi</taxon>
        <taxon>Dikarya</taxon>
        <taxon>Ascomycota</taxon>
        <taxon>Pezizomycotina</taxon>
        <taxon>Dothideomycetes</taxon>
        <taxon>Pleosporomycetidae</taxon>
        <taxon>Pleosporales</taxon>
        <taxon>Torulaceae</taxon>
        <taxon>Dendryphion</taxon>
    </lineage>
</organism>
<evidence type="ECO:0000256" key="1">
    <source>
        <dbReference type="ARBA" id="ARBA00004123"/>
    </source>
</evidence>
<keyword evidence="3" id="KW-0677">Repeat</keyword>
<keyword evidence="4 7" id="KW-0863">Zinc-finger</keyword>
<dbReference type="PANTHER" id="PTHR40626:SF11">
    <property type="entry name" value="ZINC FINGER PROTEIN YPR022C"/>
    <property type="match status" value="1"/>
</dbReference>
<dbReference type="EMBL" id="JAGMWT010000004">
    <property type="protein sequence ID" value="KAH7130231.1"/>
    <property type="molecule type" value="Genomic_DNA"/>
</dbReference>
<keyword evidence="5" id="KW-0862">Zinc</keyword>
<dbReference type="GO" id="GO:0000978">
    <property type="term" value="F:RNA polymerase II cis-regulatory region sequence-specific DNA binding"/>
    <property type="evidence" value="ECO:0007669"/>
    <property type="project" value="InterPro"/>
</dbReference>
<evidence type="ECO:0000256" key="6">
    <source>
        <dbReference type="ARBA" id="ARBA00023242"/>
    </source>
</evidence>
<evidence type="ECO:0000256" key="3">
    <source>
        <dbReference type="ARBA" id="ARBA00022737"/>
    </source>
</evidence>
<evidence type="ECO:0000256" key="4">
    <source>
        <dbReference type="ARBA" id="ARBA00022771"/>
    </source>
</evidence>
<keyword evidence="6" id="KW-0539">Nucleus</keyword>
<dbReference type="InterPro" id="IPR051059">
    <property type="entry name" value="VerF-like"/>
</dbReference>
<gene>
    <name evidence="10" type="ORF">B0J11DRAFT_504032</name>
</gene>
<dbReference type="OrthoDB" id="6077919at2759"/>
<dbReference type="Proteomes" id="UP000700596">
    <property type="component" value="Unassembled WGS sequence"/>
</dbReference>
<comment type="caution">
    <text evidence="10">The sequence shown here is derived from an EMBL/GenBank/DDBJ whole genome shotgun (WGS) entry which is preliminary data.</text>
</comment>
<dbReference type="Pfam" id="PF04082">
    <property type="entry name" value="Fungal_trans"/>
    <property type="match status" value="1"/>
</dbReference>
<proteinExistence type="predicted"/>
<feature type="compositionally biased region" description="Polar residues" evidence="8">
    <location>
        <begin position="71"/>
        <end position="92"/>
    </location>
</feature>
<dbReference type="GO" id="GO:0000785">
    <property type="term" value="C:chromatin"/>
    <property type="evidence" value="ECO:0007669"/>
    <property type="project" value="TreeGrafter"/>
</dbReference>
<evidence type="ECO:0000256" key="2">
    <source>
        <dbReference type="ARBA" id="ARBA00022723"/>
    </source>
</evidence>
<keyword evidence="11" id="KW-1185">Reference proteome</keyword>
<evidence type="ECO:0000313" key="11">
    <source>
        <dbReference type="Proteomes" id="UP000700596"/>
    </source>
</evidence>
<dbReference type="PROSITE" id="PS00028">
    <property type="entry name" value="ZINC_FINGER_C2H2_1"/>
    <property type="match status" value="1"/>
</dbReference>
<dbReference type="PROSITE" id="PS50157">
    <property type="entry name" value="ZINC_FINGER_C2H2_2"/>
    <property type="match status" value="1"/>
</dbReference>
<evidence type="ECO:0000256" key="7">
    <source>
        <dbReference type="PROSITE-ProRule" id="PRU00042"/>
    </source>
</evidence>
<dbReference type="SUPFAM" id="SSF57667">
    <property type="entry name" value="beta-beta-alpha zinc fingers"/>
    <property type="match status" value="1"/>
</dbReference>
<feature type="region of interest" description="Disordered" evidence="8">
    <location>
        <begin position="1"/>
        <end position="92"/>
    </location>
</feature>
<dbReference type="InterPro" id="IPR002052">
    <property type="entry name" value="DNA_methylase_N6_adenine_CS"/>
</dbReference>
<dbReference type="InterPro" id="IPR013087">
    <property type="entry name" value="Znf_C2H2_type"/>
</dbReference>
<evidence type="ECO:0000313" key="10">
    <source>
        <dbReference type="EMBL" id="KAH7130231.1"/>
    </source>
</evidence>
<dbReference type="AlphaFoldDB" id="A0A9P9IRX8"/>
<dbReference type="Pfam" id="PF00096">
    <property type="entry name" value="zf-C2H2"/>
    <property type="match status" value="1"/>
</dbReference>
<dbReference type="PROSITE" id="PS00092">
    <property type="entry name" value="N6_MTASE"/>
    <property type="match status" value="1"/>
</dbReference>
<feature type="compositionally biased region" description="Low complexity" evidence="8">
    <location>
        <begin position="951"/>
        <end position="962"/>
    </location>
</feature>
<comment type="subcellular location">
    <subcellularLocation>
        <location evidence="1">Nucleus</location>
    </subcellularLocation>
</comment>
<dbReference type="CDD" id="cd12148">
    <property type="entry name" value="fungal_TF_MHR"/>
    <property type="match status" value="1"/>
</dbReference>
<dbReference type="GO" id="GO:0032259">
    <property type="term" value="P:methylation"/>
    <property type="evidence" value="ECO:0007669"/>
    <property type="project" value="InterPro"/>
</dbReference>
<feature type="region of interest" description="Disordered" evidence="8">
    <location>
        <begin position="206"/>
        <end position="236"/>
    </location>
</feature>
<feature type="compositionally biased region" description="Polar residues" evidence="8">
    <location>
        <begin position="849"/>
        <end position="877"/>
    </location>
</feature>
<dbReference type="GO" id="GO:0006351">
    <property type="term" value="P:DNA-templated transcription"/>
    <property type="evidence" value="ECO:0007669"/>
    <property type="project" value="InterPro"/>
</dbReference>
<feature type="region of interest" description="Disordered" evidence="8">
    <location>
        <begin position="826"/>
        <end position="877"/>
    </location>
</feature>
<evidence type="ECO:0000256" key="5">
    <source>
        <dbReference type="ARBA" id="ARBA00022833"/>
    </source>
</evidence>
<dbReference type="GO" id="GO:0008270">
    <property type="term" value="F:zinc ion binding"/>
    <property type="evidence" value="ECO:0007669"/>
    <property type="project" value="UniProtKB-KW"/>
</dbReference>
<evidence type="ECO:0000259" key="9">
    <source>
        <dbReference type="PROSITE" id="PS50157"/>
    </source>
</evidence>
<accession>A0A9P9IRX8</accession>
<dbReference type="PANTHER" id="PTHR40626">
    <property type="entry name" value="MIP31509P"/>
    <property type="match status" value="1"/>
</dbReference>
<protein>
    <recommendedName>
        <fullName evidence="9">C2H2-type domain-containing protein</fullName>
    </recommendedName>
</protein>
<dbReference type="GO" id="GO:0005634">
    <property type="term" value="C:nucleus"/>
    <property type="evidence" value="ECO:0007669"/>
    <property type="project" value="UniProtKB-SubCell"/>
</dbReference>
<feature type="domain" description="C2H2-type" evidence="9">
    <location>
        <begin position="142"/>
        <end position="166"/>
    </location>
</feature>
<dbReference type="InterPro" id="IPR007219">
    <property type="entry name" value="XnlR_reg_dom"/>
</dbReference>
<feature type="compositionally biased region" description="Basic and acidic residues" evidence="8">
    <location>
        <begin position="35"/>
        <end position="45"/>
    </location>
</feature>
<keyword evidence="2" id="KW-0479">Metal-binding</keyword>